<dbReference type="GO" id="GO:0008235">
    <property type="term" value="F:metalloexopeptidase activity"/>
    <property type="evidence" value="ECO:0007669"/>
    <property type="project" value="InterPro"/>
</dbReference>
<name>A0A0X8G4M4_9FLAO</name>
<dbReference type="SUPFAM" id="SSF53187">
    <property type="entry name" value="Zn-dependent exopeptidases"/>
    <property type="match status" value="1"/>
</dbReference>
<dbReference type="Gene3D" id="3.40.630.10">
    <property type="entry name" value="Zn peptidases"/>
    <property type="match status" value="1"/>
</dbReference>
<reference evidence="6" key="1">
    <citation type="submission" date="2015-12" db="EMBL/GenBank/DDBJ databases">
        <title>Complete genome sequence of Lutibacter profundus strain LP1.</title>
        <authorList>
            <person name="Wissuwa J."/>
            <person name="Le Moine Bauer S."/>
            <person name="Stokke R."/>
            <person name="Dahle H."/>
            <person name="Steen I.H."/>
        </authorList>
    </citation>
    <scope>NUCLEOTIDE SEQUENCE [LARGE SCALE GENOMIC DNA]</scope>
    <source>
        <strain evidence="6">LP1</strain>
    </source>
</reference>
<dbReference type="STRING" id="1622118.Lupro_01165"/>
<protein>
    <submittedName>
        <fullName evidence="5">Peptidase M28</fullName>
    </submittedName>
</protein>
<sequence>MRFNKTLFITLFLGLGALGYSQSKIDKILIEISTATSAKNIENDIKTLVNFGTRHTLSDTVSTTRGIGAARRWVKSNFERTSQNCNNCLEVKYLGDVVKADGRRIVTDTKVVNVLAIQRGTKFPNSYVIMSGDIDSRVSNPNNYTSISPGANDNATGLAGTLEAARVLSKYKFPVSIIYVGLSGEEQGLYGGKIMAKYAKENGWNIIAVLNNDMIGNIEGIDGVIDNSTFRIFSEAISMKTTDKERNSMRYFGGEVDGPSRQLARYVANLATNYMTNLKPMMVYRLDRFGRGGHHRPFNDEGFTGVRIMETHENYNRQHQDIRVENGIKYGDVIEGVNFDYAAKLTAVNCLTLASLASAPLAPNNVMIAGVVQPSTRLKWDKVDDENVIGYKVYWRDTTSPQWQFSRFVGKITDYTLKNIVIDNYLFGVASVSKNGAESLIQFPRKLIPKEM</sequence>
<dbReference type="OrthoDB" id="9787436at2"/>
<organism evidence="5 6">
    <name type="scientific">Lutibacter profundi</name>
    <dbReference type="NCBI Taxonomy" id="1622118"/>
    <lineage>
        <taxon>Bacteria</taxon>
        <taxon>Pseudomonadati</taxon>
        <taxon>Bacteroidota</taxon>
        <taxon>Flavobacteriia</taxon>
        <taxon>Flavobacteriales</taxon>
        <taxon>Flavobacteriaceae</taxon>
        <taxon>Lutibacter</taxon>
    </lineage>
</organism>
<dbReference type="GO" id="GO:0005576">
    <property type="term" value="C:extracellular region"/>
    <property type="evidence" value="ECO:0007669"/>
    <property type="project" value="UniProtKB-SubCell"/>
</dbReference>
<dbReference type="Pfam" id="PF04389">
    <property type="entry name" value="Peptidase_M28"/>
    <property type="match status" value="1"/>
</dbReference>
<evidence type="ECO:0000313" key="6">
    <source>
        <dbReference type="Proteomes" id="UP000059672"/>
    </source>
</evidence>
<evidence type="ECO:0000256" key="3">
    <source>
        <dbReference type="ARBA" id="ARBA00023049"/>
    </source>
</evidence>
<evidence type="ECO:0000259" key="4">
    <source>
        <dbReference type="Pfam" id="PF04389"/>
    </source>
</evidence>
<proteinExistence type="predicted"/>
<keyword evidence="3" id="KW-0645">Protease</keyword>
<keyword evidence="3" id="KW-0378">Hydrolase</keyword>
<evidence type="ECO:0000256" key="2">
    <source>
        <dbReference type="ARBA" id="ARBA00022525"/>
    </source>
</evidence>
<keyword evidence="2" id="KW-0964">Secreted</keyword>
<dbReference type="InterPro" id="IPR013783">
    <property type="entry name" value="Ig-like_fold"/>
</dbReference>
<dbReference type="Proteomes" id="UP000059672">
    <property type="component" value="Chromosome"/>
</dbReference>
<reference evidence="5 6" key="2">
    <citation type="journal article" date="2016" name="Int. J. Syst. Evol. Microbiol.">
        <title>Lutibacter profundi sp. nov., isolated from a deep-sea hydrothermal system on the Arctic Mid-Ocean Ridge and emended description of the genus Lutibacter.</title>
        <authorList>
            <person name="Le Moine Bauer S."/>
            <person name="Roalkvam I."/>
            <person name="Steen I.H."/>
            <person name="Dahle H."/>
        </authorList>
    </citation>
    <scope>NUCLEOTIDE SEQUENCE [LARGE SCALE GENOMIC DNA]</scope>
    <source>
        <strain evidence="5 6">LP1</strain>
    </source>
</reference>
<dbReference type="AlphaFoldDB" id="A0A0X8G4M4"/>
<dbReference type="PATRIC" id="fig|1622118.3.peg.239"/>
<evidence type="ECO:0000313" key="5">
    <source>
        <dbReference type="EMBL" id="AMC09950.1"/>
    </source>
</evidence>
<dbReference type="InterPro" id="IPR045175">
    <property type="entry name" value="M28_fam"/>
</dbReference>
<dbReference type="GO" id="GO:0006508">
    <property type="term" value="P:proteolysis"/>
    <property type="evidence" value="ECO:0007669"/>
    <property type="project" value="InterPro"/>
</dbReference>
<dbReference type="PANTHER" id="PTHR12147">
    <property type="entry name" value="METALLOPEPTIDASE M28 FAMILY MEMBER"/>
    <property type="match status" value="1"/>
</dbReference>
<keyword evidence="6" id="KW-1185">Reference proteome</keyword>
<dbReference type="SUPFAM" id="SSF49265">
    <property type="entry name" value="Fibronectin type III"/>
    <property type="match status" value="1"/>
</dbReference>
<keyword evidence="3" id="KW-0482">Metalloprotease</keyword>
<comment type="subcellular location">
    <subcellularLocation>
        <location evidence="1">Secreted</location>
    </subcellularLocation>
</comment>
<accession>A0A0X8G4M4</accession>
<gene>
    <name evidence="5" type="ORF">Lupro_01165</name>
</gene>
<evidence type="ECO:0000256" key="1">
    <source>
        <dbReference type="ARBA" id="ARBA00004613"/>
    </source>
</evidence>
<dbReference type="KEGG" id="lut:Lupro_01165"/>
<dbReference type="EMBL" id="CP013355">
    <property type="protein sequence ID" value="AMC09950.1"/>
    <property type="molecule type" value="Genomic_DNA"/>
</dbReference>
<dbReference type="PANTHER" id="PTHR12147:SF26">
    <property type="entry name" value="PEPTIDASE M28 DOMAIN-CONTAINING PROTEIN"/>
    <property type="match status" value="1"/>
</dbReference>
<dbReference type="InterPro" id="IPR036116">
    <property type="entry name" value="FN3_sf"/>
</dbReference>
<dbReference type="InterPro" id="IPR007484">
    <property type="entry name" value="Peptidase_M28"/>
</dbReference>
<dbReference type="CDD" id="cd00063">
    <property type="entry name" value="FN3"/>
    <property type="match status" value="1"/>
</dbReference>
<dbReference type="InterPro" id="IPR003961">
    <property type="entry name" value="FN3_dom"/>
</dbReference>
<dbReference type="Gene3D" id="2.60.40.10">
    <property type="entry name" value="Immunoglobulins"/>
    <property type="match status" value="1"/>
</dbReference>
<dbReference type="RefSeq" id="WP_068205668.1">
    <property type="nucleotide sequence ID" value="NZ_CP013355.1"/>
</dbReference>
<feature type="domain" description="Peptidase M28" evidence="4">
    <location>
        <begin position="113"/>
        <end position="315"/>
    </location>
</feature>